<organism evidence="10 11">
    <name type="scientific">Sulfobacillus thermosulfidooxidans (strain DSM 9293 / VKM B-1269 / AT-1)</name>
    <dbReference type="NCBI Taxonomy" id="929705"/>
    <lineage>
        <taxon>Bacteria</taxon>
        <taxon>Bacillati</taxon>
        <taxon>Bacillota</taxon>
        <taxon>Clostridia</taxon>
        <taxon>Eubacteriales</taxon>
        <taxon>Clostridiales Family XVII. Incertae Sedis</taxon>
        <taxon>Sulfobacillus</taxon>
    </lineage>
</organism>
<keyword evidence="2 10" id="KW-0031">Aminopeptidase</keyword>
<dbReference type="AlphaFoldDB" id="A0A1W1WFJ4"/>
<evidence type="ECO:0000256" key="6">
    <source>
        <dbReference type="ARBA" id="ARBA00049972"/>
    </source>
</evidence>
<accession>A0A1W1WFJ4</accession>
<evidence type="ECO:0000256" key="4">
    <source>
        <dbReference type="ARBA" id="ARBA00022801"/>
    </source>
</evidence>
<dbReference type="PANTHER" id="PTHR11963:SF23">
    <property type="entry name" value="CYTOSOL AMINOPEPTIDASE"/>
    <property type="match status" value="1"/>
</dbReference>
<dbReference type="Pfam" id="PF00883">
    <property type="entry name" value="Peptidase_M17"/>
    <property type="match status" value="1"/>
</dbReference>
<evidence type="ECO:0000256" key="1">
    <source>
        <dbReference type="ARBA" id="ARBA00009528"/>
    </source>
</evidence>
<dbReference type="PRINTS" id="PR00481">
    <property type="entry name" value="LAMNOPPTDASE"/>
</dbReference>
<dbReference type="GO" id="GO:0070006">
    <property type="term" value="F:metalloaminopeptidase activity"/>
    <property type="evidence" value="ECO:0007669"/>
    <property type="project" value="InterPro"/>
</dbReference>
<dbReference type="InterPro" id="IPR000819">
    <property type="entry name" value="Peptidase_M17_C"/>
</dbReference>
<proteinExistence type="inferred from homology"/>
<dbReference type="CDD" id="cd00433">
    <property type="entry name" value="Peptidase_M17"/>
    <property type="match status" value="1"/>
</dbReference>
<gene>
    <name evidence="10" type="ORF">SAMN00768000_2002</name>
</gene>
<evidence type="ECO:0000313" key="11">
    <source>
        <dbReference type="Proteomes" id="UP000192660"/>
    </source>
</evidence>
<dbReference type="GO" id="GO:0006508">
    <property type="term" value="P:proteolysis"/>
    <property type="evidence" value="ECO:0007669"/>
    <property type="project" value="UniProtKB-KW"/>
</dbReference>
<keyword evidence="4" id="KW-0378">Hydrolase</keyword>
<dbReference type="OrthoDB" id="9809354at2"/>
<evidence type="ECO:0000256" key="8">
    <source>
        <dbReference type="ARBA" id="ARBA00050061"/>
    </source>
</evidence>
<sequence>MAISWHTKSAHVAFDVEMICRRSHTQGESLSSAGIVLDTSRQPVKIVCEAKDLEALQRKITSALNFVKDLDVMHILCDMSETPDTWWPHILVTVAQSLYTVPNQAKEFKVYVSPGERSWEYAKRLADSVIWVKDLVNMPPNLKPPQALATLFQNRAWEKNLPINWHRLELEDLIQMQAGGMLAVGQGSANPPVLLAGRYEGKPGSPWLGLIGKGITFDSGGISLKPAENMGRLKADMTGSAVMMAALELAAEMHWPINILAVAPLAENLPDGAAYRPGDVITMMDKTTVEIASTDAEGRLVLADALTYALESHVSHVIDMATLTGTNVIALGGVRAGLVFNDERWAECIFQAGESSLEKVWKLPHDKAYQDMNKSLVADLKNSGGRAGGTISAGLFIGHFAKGVPWAHIDIAGMAINDKNGATGFGMLLMAEIMQCWIRDYA</sequence>
<reference evidence="11" key="1">
    <citation type="submission" date="2017-04" db="EMBL/GenBank/DDBJ databases">
        <authorList>
            <person name="Varghese N."/>
            <person name="Submissions S."/>
        </authorList>
    </citation>
    <scope>NUCLEOTIDE SEQUENCE [LARGE SCALE GENOMIC DNA]</scope>
    <source>
        <strain evidence="11">DSM 9293</strain>
    </source>
</reference>
<dbReference type="Gene3D" id="3.40.630.10">
    <property type="entry name" value="Zn peptidases"/>
    <property type="match status" value="1"/>
</dbReference>
<dbReference type="InterPro" id="IPR011356">
    <property type="entry name" value="Leucine_aapep/pepB"/>
</dbReference>
<name>A0A1W1WFJ4_SULTA</name>
<dbReference type="SUPFAM" id="SSF53187">
    <property type="entry name" value="Zn-dependent exopeptidases"/>
    <property type="match status" value="1"/>
</dbReference>
<evidence type="ECO:0000256" key="7">
    <source>
        <dbReference type="ARBA" id="ARBA00050021"/>
    </source>
</evidence>
<protein>
    <recommendedName>
        <fullName evidence="7">Probable cytosol aminopeptidase</fullName>
    </recommendedName>
    <alternativeName>
        <fullName evidence="8">Leucine aminopeptidase</fullName>
    </alternativeName>
    <alternativeName>
        <fullName evidence="5">Leucyl aminopeptidase</fullName>
    </alternativeName>
</protein>
<dbReference type="Proteomes" id="UP000192660">
    <property type="component" value="Unassembled WGS sequence"/>
</dbReference>
<evidence type="ECO:0000256" key="5">
    <source>
        <dbReference type="ARBA" id="ARBA00033172"/>
    </source>
</evidence>
<dbReference type="PROSITE" id="PS00631">
    <property type="entry name" value="CYTOSOL_AP"/>
    <property type="match status" value="1"/>
</dbReference>
<feature type="domain" description="Cytosol aminopeptidase" evidence="9">
    <location>
        <begin position="293"/>
        <end position="300"/>
    </location>
</feature>
<evidence type="ECO:0000256" key="2">
    <source>
        <dbReference type="ARBA" id="ARBA00022438"/>
    </source>
</evidence>
<evidence type="ECO:0000256" key="3">
    <source>
        <dbReference type="ARBA" id="ARBA00022670"/>
    </source>
</evidence>
<keyword evidence="3" id="KW-0645">Protease</keyword>
<dbReference type="RefSeq" id="WP_084661462.1">
    <property type="nucleotide sequence ID" value="NZ_FWWY01000001.1"/>
</dbReference>
<dbReference type="GO" id="GO:0030145">
    <property type="term" value="F:manganese ion binding"/>
    <property type="evidence" value="ECO:0007669"/>
    <property type="project" value="InterPro"/>
</dbReference>
<evidence type="ECO:0000259" key="9">
    <source>
        <dbReference type="PROSITE" id="PS00631"/>
    </source>
</evidence>
<dbReference type="EMBL" id="FWWY01000001">
    <property type="protein sequence ID" value="SMC05057.1"/>
    <property type="molecule type" value="Genomic_DNA"/>
</dbReference>
<comment type="function">
    <text evidence="6">Presumably involved in the processing and regular turnover of intracellular proteins. Catalyzes the removal of unsubstituted N-terminal amino acids from various peptides.</text>
</comment>
<dbReference type="GO" id="GO:0005737">
    <property type="term" value="C:cytoplasm"/>
    <property type="evidence" value="ECO:0007669"/>
    <property type="project" value="InterPro"/>
</dbReference>
<comment type="similarity">
    <text evidence="1">Belongs to the peptidase M17 family.</text>
</comment>
<dbReference type="STRING" id="28034.BFX07_15030"/>
<dbReference type="PANTHER" id="PTHR11963">
    <property type="entry name" value="LEUCINE AMINOPEPTIDASE-RELATED"/>
    <property type="match status" value="1"/>
</dbReference>
<keyword evidence="11" id="KW-1185">Reference proteome</keyword>
<evidence type="ECO:0000313" key="10">
    <source>
        <dbReference type="EMBL" id="SMC05057.1"/>
    </source>
</evidence>